<accession>I0GQ08</accession>
<dbReference type="PANTHER" id="PTHR23159:SF31">
    <property type="entry name" value="CENTROSOME-ASSOCIATED PROTEIN CEP250 ISOFORM X1"/>
    <property type="match status" value="1"/>
</dbReference>
<gene>
    <name evidence="2" type="ordered locus">SELR_11370</name>
</gene>
<dbReference type="RefSeq" id="WP_014424282.1">
    <property type="nucleotide sequence ID" value="NC_017068.1"/>
</dbReference>
<dbReference type="Proteomes" id="UP000007887">
    <property type="component" value="Chromosome"/>
</dbReference>
<evidence type="ECO:0000313" key="2">
    <source>
        <dbReference type="EMBL" id="BAL82845.1"/>
    </source>
</evidence>
<feature type="coiled-coil region" evidence="1">
    <location>
        <begin position="61"/>
        <end position="95"/>
    </location>
</feature>
<dbReference type="EMBL" id="AP012292">
    <property type="protein sequence ID" value="BAL82845.1"/>
    <property type="molecule type" value="Genomic_DNA"/>
</dbReference>
<evidence type="ECO:0000256" key="1">
    <source>
        <dbReference type="SAM" id="Coils"/>
    </source>
</evidence>
<dbReference type="AlphaFoldDB" id="I0GQ08"/>
<protein>
    <submittedName>
        <fullName evidence="2">Uncharacterized protein</fullName>
    </submittedName>
</protein>
<keyword evidence="1" id="KW-0175">Coiled coil</keyword>
<dbReference type="CDD" id="cd22249">
    <property type="entry name" value="UDM1_RNF168_RNF169-like"/>
    <property type="match status" value="1"/>
</dbReference>
<evidence type="ECO:0000313" key="3">
    <source>
        <dbReference type="Proteomes" id="UP000007887"/>
    </source>
</evidence>
<dbReference type="OrthoDB" id="1660052at2"/>
<name>I0GQ08_SELRL</name>
<dbReference type="PATRIC" id="fig|927704.6.peg.1171"/>
<dbReference type="PANTHER" id="PTHR23159">
    <property type="entry name" value="CENTROSOMAL PROTEIN 2"/>
    <property type="match status" value="1"/>
</dbReference>
<organism evidence="2 3">
    <name type="scientific">Selenomonas ruminantium subsp. lactilytica (strain NBRC 103574 / TAM6421)</name>
    <dbReference type="NCBI Taxonomy" id="927704"/>
    <lineage>
        <taxon>Bacteria</taxon>
        <taxon>Bacillati</taxon>
        <taxon>Bacillota</taxon>
        <taxon>Negativicutes</taxon>
        <taxon>Selenomonadales</taxon>
        <taxon>Selenomonadaceae</taxon>
        <taxon>Selenomonas</taxon>
    </lineage>
</organism>
<reference evidence="2 3" key="1">
    <citation type="submission" date="2011-10" db="EMBL/GenBank/DDBJ databases">
        <title>Whole genome sequence of Selenomonas ruminantium subsp. lactilytica TAM6421.</title>
        <authorList>
            <person name="Oguchi A."/>
            <person name="Ankai A."/>
            <person name="Kaneko J."/>
            <person name="Yamada-Narita S."/>
            <person name="Fukui S."/>
            <person name="Takahashi M."/>
            <person name="Onodera T."/>
            <person name="Kojima S."/>
            <person name="Fushimi T."/>
            <person name="Abe N."/>
            <person name="Kamio Y."/>
            <person name="Yamazaki S."/>
            <person name="Fujita N."/>
        </authorList>
    </citation>
    <scope>NUCLEOTIDE SEQUENCE [LARGE SCALE GENOMIC DNA]</scope>
    <source>
        <strain evidence="3">NBRC 103574 / TAM6421</strain>
    </source>
</reference>
<sequence>MAKKDAMGQEVDSLYLSLGLNVADLEMGFQTAGQTVRQAMSRLNSEANQIRLKADIDVTRLEAAGKSVEALKAREKALNDELAVQQKKLEILNRAYQANAKTYGTDHSLTRGVDTKRLYQLRDIERLKAQIAQVNGELAKTATASTSALGTLANGFNTVTGKVTGTVGAIGKLNTAITGVVAGITAGAGIFALTDKAMKAGNDLYKLSTRLHTTTAEASQLSKVFQLSGTDINSVIPLFARLDKQALAAAKTQNSLSQAMAEFGFTLTDDKGNLLGYQQQLAQLAKGYQNAVKAGRETEFVTQALGAKGAALVPLLQDYATNMEIISRIKTTGLLNPKEAHELYIEWQAMQMQAAQLTGAIGQAMMPIAKEMMPEITQGFADCAKLIAENKEGIKEFGTAAGDVIGGLAKAVVSLTGALGDLKKAWNDISGLGEDEKIIRANGGGAGLDKSKIPAIISGVIGGGMLAGIPGAIVGGIGMSFLGEDAAILGAKAGIRGKDWENYEYLAQKKELERQELESKKALEKQKQELTRQTVGESVKLEEDAAKVREELETNLAKATSEKLKEQLEAIKDKVEASVAEGKTEAAAWVSVADDIKKAMKAAAKEAQEANKALTRSIAGLSMSDLGKSLYGVDTAAEDTLKKGADPGLVAQEAALKKGKIMQQFEKETAEYLDGIYADSLTKRLNQIEREKKAWIQKGMDEVTATRAAEAQKQQAVNDSIKNMFTSQKKYLDIYRQAMRGQTMGNNGMYDFTQSQGNRQQNAIRALRAAMMQEAGVNPWERTTMAEVQGFQQAMKSANEWGSSLLKDGGGMANVANAITQSNSEVTNILGQISPEVSQANSNLSSILTAVQSRQNATPQITVSPSINVNLGGAYVFDNTMKKQLTDDITNQVSNAVTDAVRDATNRVNTSFSN</sequence>
<dbReference type="KEGG" id="sri:SELR_11370"/>
<dbReference type="eggNOG" id="COG4805">
    <property type="taxonomic scope" value="Bacteria"/>
</dbReference>
<feature type="coiled-coil region" evidence="1">
    <location>
        <begin position="505"/>
        <end position="617"/>
    </location>
</feature>
<proteinExistence type="predicted"/>
<dbReference type="HOGENOM" id="CLU_335828_0_0_9"/>